<name>G7V5J2_THELD</name>
<dbReference type="KEGG" id="tli:Tlie_0073"/>
<evidence type="ECO:0000256" key="2">
    <source>
        <dbReference type="ARBA" id="ARBA00009272"/>
    </source>
</evidence>
<dbReference type="PANTHER" id="PTHR34653">
    <property type="match status" value="1"/>
</dbReference>
<evidence type="ECO:0000256" key="1">
    <source>
        <dbReference type="ARBA" id="ARBA00004117"/>
    </source>
</evidence>
<proteinExistence type="inferred from homology"/>
<dbReference type="Proteomes" id="UP000005868">
    <property type="component" value="Chromosome"/>
</dbReference>
<dbReference type="GO" id="GO:0003774">
    <property type="term" value="F:cytoskeletal motor activity"/>
    <property type="evidence" value="ECO:0007669"/>
    <property type="project" value="InterPro"/>
</dbReference>
<evidence type="ECO:0000313" key="5">
    <source>
        <dbReference type="EMBL" id="AER65819.1"/>
    </source>
</evidence>
<reference evidence="5 6" key="2">
    <citation type="journal article" date="2012" name="Stand. Genomic Sci.">
        <title>Genome sequence of the moderately thermophilic, amino-acid-degrading and sulfur-reducing bacterium Thermovirga lienii type strain (Cas60314(T)).</title>
        <authorList>
            <person name="Goker M."/>
            <person name="Saunders E."/>
            <person name="Lapidus A."/>
            <person name="Nolan M."/>
            <person name="Lucas S."/>
            <person name="Hammon N."/>
            <person name="Deshpande S."/>
            <person name="Cheng J.F."/>
            <person name="Han C."/>
            <person name="Tapia R."/>
            <person name="Goodwin L.A."/>
            <person name="Pitluck S."/>
            <person name="Liolios K."/>
            <person name="Mavromatis K."/>
            <person name="Pagani I."/>
            <person name="Ivanova N."/>
            <person name="Mikhailova N."/>
            <person name="Pati A."/>
            <person name="Chen A."/>
            <person name="Palaniappan K."/>
            <person name="Land M."/>
            <person name="Chang Y.J."/>
            <person name="Jeffries C.D."/>
            <person name="Brambilla E.M."/>
            <person name="Rohde M."/>
            <person name="Spring S."/>
            <person name="Detter J.C."/>
            <person name="Woyke T."/>
            <person name="Bristow J."/>
            <person name="Eisen J.A."/>
            <person name="Markowitz V."/>
            <person name="Hugenholtz P."/>
            <person name="Kyrpides N.C."/>
            <person name="Klenk H.P."/>
        </authorList>
    </citation>
    <scope>NUCLEOTIDE SEQUENCE [LARGE SCALE GENOMIC DNA]</scope>
    <source>
        <strain evidence="6">ATCC BAA-1197 / DSM 17291 / Cas60314</strain>
    </source>
</reference>
<dbReference type="Pfam" id="PF02049">
    <property type="entry name" value="FliE"/>
    <property type="match status" value="1"/>
</dbReference>
<gene>
    <name evidence="4" type="primary">fliE</name>
    <name evidence="5" type="ordered locus">Tlie_0073</name>
</gene>
<dbReference type="HOGENOM" id="CLU_147249_3_4_0"/>
<dbReference type="PRINTS" id="PR01006">
    <property type="entry name" value="FLGHOOKFLIE"/>
</dbReference>
<reference evidence="6" key="1">
    <citation type="submission" date="2011-10" db="EMBL/GenBank/DDBJ databases">
        <title>The complete genome of chromosome of Thermovirga lienii DSM 17291.</title>
        <authorList>
            <consortium name="US DOE Joint Genome Institute (JGI-PGF)"/>
            <person name="Lucas S."/>
            <person name="Copeland A."/>
            <person name="Lapidus A."/>
            <person name="Glavina del Rio T."/>
            <person name="Dalin E."/>
            <person name="Tice H."/>
            <person name="Bruce D."/>
            <person name="Goodwin L."/>
            <person name="Pitluck S."/>
            <person name="Peters L."/>
            <person name="Mikhailova N."/>
            <person name="Saunders E."/>
            <person name="Kyrpides N."/>
            <person name="Mavromatis K."/>
            <person name="Ivanova N."/>
            <person name="Last F.I."/>
            <person name="Brettin T."/>
            <person name="Detter J.C."/>
            <person name="Han C."/>
            <person name="Larimer F."/>
            <person name="Land M."/>
            <person name="Hauser L."/>
            <person name="Markowitz V."/>
            <person name="Cheng J.-F."/>
            <person name="Hugenholtz P."/>
            <person name="Woyke T."/>
            <person name="Wu D."/>
            <person name="Spring S."/>
            <person name="Schroeder M."/>
            <person name="Brambilla E.-M."/>
            <person name="Klenk H.-P."/>
            <person name="Eisen J.A."/>
        </authorList>
    </citation>
    <scope>NUCLEOTIDE SEQUENCE [LARGE SCALE GENOMIC DNA]</scope>
    <source>
        <strain evidence="6">ATCC BAA-1197 / DSM 17291 / Cas60314</strain>
    </source>
</reference>
<keyword evidence="6" id="KW-1185">Reference proteome</keyword>
<comment type="subcellular location">
    <subcellularLocation>
        <location evidence="1 4">Bacterial flagellum basal body</location>
    </subcellularLocation>
</comment>
<evidence type="ECO:0000256" key="4">
    <source>
        <dbReference type="HAMAP-Rule" id="MF_00724"/>
    </source>
</evidence>
<dbReference type="PANTHER" id="PTHR34653:SF1">
    <property type="entry name" value="FLAGELLAR HOOK-BASAL BODY COMPLEX PROTEIN FLIE"/>
    <property type="match status" value="1"/>
</dbReference>
<organism evidence="5 6">
    <name type="scientific">Thermovirga lienii (strain ATCC BAA-1197 / DSM 17291 / Cas60314)</name>
    <dbReference type="NCBI Taxonomy" id="580340"/>
    <lineage>
        <taxon>Bacteria</taxon>
        <taxon>Thermotogati</taxon>
        <taxon>Synergistota</taxon>
        <taxon>Synergistia</taxon>
        <taxon>Synergistales</taxon>
        <taxon>Thermovirgaceae</taxon>
        <taxon>Thermovirga</taxon>
    </lineage>
</organism>
<evidence type="ECO:0000313" key="6">
    <source>
        <dbReference type="Proteomes" id="UP000005868"/>
    </source>
</evidence>
<dbReference type="STRING" id="580340.Tlie_0073"/>
<keyword evidence="5" id="KW-0966">Cell projection</keyword>
<dbReference type="InterPro" id="IPR001624">
    <property type="entry name" value="FliE"/>
</dbReference>
<dbReference type="EMBL" id="CP003096">
    <property type="protein sequence ID" value="AER65819.1"/>
    <property type="molecule type" value="Genomic_DNA"/>
</dbReference>
<sequence>MSSIVDLRALSAAYGINGKPLVSVANKPEEKKAQSFDQVLSKGFQKVSELQGKAEKAMMAMATGDVNDISEVAAAVSEADVALRFAVMIRDKLLDGYAQLIRMSV</sequence>
<dbReference type="AlphaFoldDB" id="G7V5J2"/>
<evidence type="ECO:0000256" key="3">
    <source>
        <dbReference type="ARBA" id="ARBA00023143"/>
    </source>
</evidence>
<dbReference type="GO" id="GO:0009425">
    <property type="term" value="C:bacterial-type flagellum basal body"/>
    <property type="evidence" value="ECO:0007669"/>
    <property type="project" value="UniProtKB-SubCell"/>
</dbReference>
<dbReference type="eggNOG" id="COG1677">
    <property type="taxonomic scope" value="Bacteria"/>
</dbReference>
<dbReference type="GO" id="GO:0071973">
    <property type="term" value="P:bacterial-type flagellum-dependent cell motility"/>
    <property type="evidence" value="ECO:0007669"/>
    <property type="project" value="InterPro"/>
</dbReference>
<dbReference type="GO" id="GO:0005198">
    <property type="term" value="F:structural molecule activity"/>
    <property type="evidence" value="ECO:0007669"/>
    <property type="project" value="InterPro"/>
</dbReference>
<dbReference type="HAMAP" id="MF_00724">
    <property type="entry name" value="FliE"/>
    <property type="match status" value="1"/>
</dbReference>
<keyword evidence="5" id="KW-0969">Cilium</keyword>
<accession>G7V5J2</accession>
<comment type="similarity">
    <text evidence="2 4">Belongs to the FliE family.</text>
</comment>
<protein>
    <recommendedName>
        <fullName evidence="4">Flagellar hook-basal body complex protein FliE</fullName>
    </recommendedName>
</protein>
<keyword evidence="5" id="KW-0282">Flagellum</keyword>
<keyword evidence="3 4" id="KW-0975">Bacterial flagellum</keyword>